<evidence type="ECO:0000313" key="3">
    <source>
        <dbReference type="EMBL" id="KAF4583166.1"/>
    </source>
</evidence>
<proteinExistence type="predicted"/>
<comment type="caution">
    <text evidence="3">The sequence shown here is derived from an EMBL/GenBank/DDBJ whole genome shotgun (WGS) entry which is preliminary data.</text>
</comment>
<feature type="region of interest" description="Disordered" evidence="1">
    <location>
        <begin position="119"/>
        <end position="152"/>
    </location>
</feature>
<name>A0A8H4VBS1_9HYPO</name>
<feature type="region of interest" description="Disordered" evidence="1">
    <location>
        <begin position="186"/>
        <end position="233"/>
    </location>
</feature>
<sequence>MDDPRDRLGLQCPPTSVFYICKDTPKRFLGCCTIDACQRGGDCPLPNIESATFNASRYQDIPPQECDSASALWYTCKFTRPPFLGCCRQNPCTQTSGCPAGALGVGVLNRDPSLAASLLPMSATTTTTTRRTATPTTSKTPSTTPSGDAGSISKGTAAGISIGVSAALISLLSALVVFLYRRKKRKSSKDDNIRSTTLETSARTSPDQSPSYLNHRVSPMSGCTSPSPPARVS</sequence>
<evidence type="ECO:0000256" key="2">
    <source>
        <dbReference type="SAM" id="Phobius"/>
    </source>
</evidence>
<reference evidence="3 4" key="1">
    <citation type="journal article" date="2020" name="G3 (Bethesda)">
        <title>Genetic Underpinnings of Host Manipulation by Ophiocordyceps as Revealed by Comparative Transcriptomics.</title>
        <authorList>
            <person name="Will I."/>
            <person name="Das B."/>
            <person name="Trinh T."/>
            <person name="Brachmann A."/>
            <person name="Ohm R.A."/>
            <person name="de Bekker C."/>
        </authorList>
    </citation>
    <scope>NUCLEOTIDE SEQUENCE [LARGE SCALE GENOMIC DNA]</scope>
    <source>
        <strain evidence="3 4">EC05</strain>
    </source>
</reference>
<gene>
    <name evidence="3" type="ORF">GQ602_006310</name>
</gene>
<protein>
    <recommendedName>
        <fullName evidence="5">Mid2 domain-containing protein</fullName>
    </recommendedName>
</protein>
<keyword evidence="4" id="KW-1185">Reference proteome</keyword>
<keyword evidence="2" id="KW-0472">Membrane</keyword>
<dbReference type="AlphaFoldDB" id="A0A8H4VBS1"/>
<evidence type="ECO:0000256" key="1">
    <source>
        <dbReference type="SAM" id="MobiDB-lite"/>
    </source>
</evidence>
<feature type="compositionally biased region" description="Polar residues" evidence="1">
    <location>
        <begin position="194"/>
        <end position="212"/>
    </location>
</feature>
<feature type="compositionally biased region" description="Low complexity" evidence="1">
    <location>
        <begin position="119"/>
        <end position="146"/>
    </location>
</feature>
<dbReference type="Proteomes" id="UP000562929">
    <property type="component" value="Unassembled WGS sequence"/>
</dbReference>
<keyword evidence="2" id="KW-0812">Transmembrane</keyword>
<dbReference type="EMBL" id="JAACLJ010000007">
    <property type="protein sequence ID" value="KAF4583166.1"/>
    <property type="molecule type" value="Genomic_DNA"/>
</dbReference>
<accession>A0A8H4VBS1</accession>
<feature type="transmembrane region" description="Helical" evidence="2">
    <location>
        <begin position="158"/>
        <end position="180"/>
    </location>
</feature>
<dbReference type="OrthoDB" id="3692311at2759"/>
<evidence type="ECO:0008006" key="5">
    <source>
        <dbReference type="Google" id="ProtNLM"/>
    </source>
</evidence>
<evidence type="ECO:0000313" key="4">
    <source>
        <dbReference type="Proteomes" id="UP000562929"/>
    </source>
</evidence>
<organism evidence="3 4">
    <name type="scientific">Ophiocordyceps camponoti-floridani</name>
    <dbReference type="NCBI Taxonomy" id="2030778"/>
    <lineage>
        <taxon>Eukaryota</taxon>
        <taxon>Fungi</taxon>
        <taxon>Dikarya</taxon>
        <taxon>Ascomycota</taxon>
        <taxon>Pezizomycotina</taxon>
        <taxon>Sordariomycetes</taxon>
        <taxon>Hypocreomycetidae</taxon>
        <taxon>Hypocreales</taxon>
        <taxon>Ophiocordycipitaceae</taxon>
        <taxon>Ophiocordyceps</taxon>
    </lineage>
</organism>
<keyword evidence="2" id="KW-1133">Transmembrane helix</keyword>
<dbReference type="CDD" id="cd12087">
    <property type="entry name" value="TM_EGFR-like"/>
    <property type="match status" value="1"/>
</dbReference>